<dbReference type="InterPro" id="IPR040213">
    <property type="entry name" value="GIR2-like"/>
</dbReference>
<keyword evidence="4" id="KW-1185">Reference proteome</keyword>
<dbReference type="CDD" id="cd23823">
    <property type="entry name" value="RWD_GCN2"/>
    <property type="match status" value="1"/>
</dbReference>
<evidence type="ECO:0000259" key="2">
    <source>
        <dbReference type="PROSITE" id="PS50908"/>
    </source>
</evidence>
<evidence type="ECO:0000313" key="4">
    <source>
        <dbReference type="Proteomes" id="UP001152607"/>
    </source>
</evidence>
<dbReference type="Gene3D" id="3.10.110.10">
    <property type="entry name" value="Ubiquitin Conjugating Enzyme"/>
    <property type="match status" value="1"/>
</dbReference>
<protein>
    <recommendedName>
        <fullName evidence="2">RWD domain-containing protein</fullName>
    </recommendedName>
</protein>
<feature type="region of interest" description="Disordered" evidence="1">
    <location>
        <begin position="169"/>
        <end position="194"/>
    </location>
</feature>
<organism evidence="3 4">
    <name type="scientific">Periconia digitata</name>
    <dbReference type="NCBI Taxonomy" id="1303443"/>
    <lineage>
        <taxon>Eukaryota</taxon>
        <taxon>Fungi</taxon>
        <taxon>Dikarya</taxon>
        <taxon>Ascomycota</taxon>
        <taxon>Pezizomycotina</taxon>
        <taxon>Dothideomycetes</taxon>
        <taxon>Pleosporomycetidae</taxon>
        <taxon>Pleosporales</taxon>
        <taxon>Massarineae</taxon>
        <taxon>Periconiaceae</taxon>
        <taxon>Periconia</taxon>
    </lineage>
</organism>
<accession>A0A9W4U3P3</accession>
<dbReference type="SMART" id="SM00591">
    <property type="entry name" value="RWD"/>
    <property type="match status" value="1"/>
</dbReference>
<dbReference type="Proteomes" id="UP001152607">
    <property type="component" value="Unassembled WGS sequence"/>
</dbReference>
<dbReference type="InterPro" id="IPR016135">
    <property type="entry name" value="UBQ-conjugating_enzyme/RWD"/>
</dbReference>
<dbReference type="FunFam" id="3.10.110.10:FF:000075">
    <property type="entry name" value="RWD domain-containing protein (Gir2)"/>
    <property type="match status" value="1"/>
</dbReference>
<evidence type="ECO:0000256" key="1">
    <source>
        <dbReference type="SAM" id="MobiDB-lite"/>
    </source>
</evidence>
<dbReference type="Pfam" id="PF05773">
    <property type="entry name" value="RWD"/>
    <property type="match status" value="1"/>
</dbReference>
<dbReference type="InterPro" id="IPR006575">
    <property type="entry name" value="RWD_dom"/>
</dbReference>
<gene>
    <name evidence="3" type="ORF">PDIGIT_LOCUS805</name>
</gene>
<dbReference type="PROSITE" id="PS50908">
    <property type="entry name" value="RWD"/>
    <property type="match status" value="1"/>
</dbReference>
<dbReference type="EMBL" id="CAOQHR010000001">
    <property type="protein sequence ID" value="CAI6246817.1"/>
    <property type="molecule type" value="Genomic_DNA"/>
</dbReference>
<proteinExistence type="predicted"/>
<name>A0A9W4U3P3_9PLEO</name>
<reference evidence="3" key="1">
    <citation type="submission" date="2023-01" db="EMBL/GenBank/DDBJ databases">
        <authorList>
            <person name="Van Ghelder C."/>
            <person name="Rancurel C."/>
        </authorList>
    </citation>
    <scope>NUCLEOTIDE SEQUENCE</scope>
    <source>
        <strain evidence="3">CNCM I-4278</strain>
    </source>
</reference>
<dbReference type="OrthoDB" id="277175at2759"/>
<dbReference type="PANTHER" id="PTHR12292">
    <property type="entry name" value="RWD DOMAIN-CONTAINING PROTEIN"/>
    <property type="match status" value="1"/>
</dbReference>
<dbReference type="SUPFAM" id="SSF54495">
    <property type="entry name" value="UBC-like"/>
    <property type="match status" value="1"/>
</dbReference>
<evidence type="ECO:0000313" key="3">
    <source>
        <dbReference type="EMBL" id="CAI6246817.1"/>
    </source>
</evidence>
<dbReference type="AlphaFoldDB" id="A0A9W4U3P3"/>
<sequence>MGIEEQREEREVLDSIFPEEITDISETEFRISIQLEITNEEGDDSESPTIILNVRYAPNYPDEAPDLDLTQPPNAPKHPYLDIQEDKSRLLASLSETITDNLGMQMIFTLVMAVKDSAELLVSERQNAKQVLKEIEAQKAEEEENRKFQGEAVTRESFLKWREGFRKEMAEERRRKEEAELEDKKKVGKKEEKKLTGKELWQQGLVGKGDMEYEDGEDALEGMDKLKIEAAS</sequence>
<comment type="caution">
    <text evidence="3">The sequence shown here is derived from an EMBL/GenBank/DDBJ whole genome shotgun (WGS) entry which is preliminary data.</text>
</comment>
<feature type="domain" description="RWD" evidence="2">
    <location>
        <begin position="8"/>
        <end position="121"/>
    </location>
</feature>